<dbReference type="InterPro" id="IPR036691">
    <property type="entry name" value="Endo/exonu/phosph_ase_sf"/>
</dbReference>
<organism evidence="2 3">
    <name type="scientific">Anopheles atroparvus</name>
    <name type="common">European mosquito</name>
    <dbReference type="NCBI Taxonomy" id="41427"/>
    <lineage>
        <taxon>Eukaryota</taxon>
        <taxon>Metazoa</taxon>
        <taxon>Ecdysozoa</taxon>
        <taxon>Arthropoda</taxon>
        <taxon>Hexapoda</taxon>
        <taxon>Insecta</taxon>
        <taxon>Pterygota</taxon>
        <taxon>Neoptera</taxon>
        <taxon>Endopterygota</taxon>
        <taxon>Diptera</taxon>
        <taxon>Nematocera</taxon>
        <taxon>Culicoidea</taxon>
        <taxon>Culicidae</taxon>
        <taxon>Anophelinae</taxon>
        <taxon>Anopheles</taxon>
    </lineage>
</organism>
<dbReference type="InterPro" id="IPR005135">
    <property type="entry name" value="Endo/exonuclease/phosphatase"/>
</dbReference>
<protein>
    <recommendedName>
        <fullName evidence="1">Endonuclease/exonuclease/phosphatase domain-containing protein</fullName>
    </recommendedName>
</protein>
<reference evidence="2" key="1">
    <citation type="submission" date="2024-04" db="UniProtKB">
        <authorList>
            <consortium name="EnsemblMetazoa"/>
        </authorList>
    </citation>
    <scope>IDENTIFICATION</scope>
    <source>
        <strain evidence="2">EBRO</strain>
    </source>
</reference>
<evidence type="ECO:0000313" key="2">
    <source>
        <dbReference type="EnsemblMetazoa" id="ENSAATROPP012032"/>
    </source>
</evidence>
<dbReference type="Pfam" id="PF14529">
    <property type="entry name" value="Exo_endo_phos_2"/>
    <property type="match status" value="1"/>
</dbReference>
<dbReference type="EnsemblMetazoa" id="ENSAATROPT013238">
    <property type="protein sequence ID" value="ENSAATROPP012032"/>
    <property type="gene ID" value="ENSAATROPG010770"/>
</dbReference>
<feature type="domain" description="Endonuclease/exonuclease/phosphatase" evidence="1">
    <location>
        <begin position="1"/>
        <end position="103"/>
    </location>
</feature>
<keyword evidence="3" id="KW-1185">Reference proteome</keyword>
<dbReference type="GO" id="GO:0003824">
    <property type="term" value="F:catalytic activity"/>
    <property type="evidence" value="ECO:0007669"/>
    <property type="project" value="InterPro"/>
</dbReference>
<evidence type="ECO:0000313" key="3">
    <source>
        <dbReference type="Proteomes" id="UP000075880"/>
    </source>
</evidence>
<dbReference type="AlphaFoldDB" id="A0AAG5DL45"/>
<dbReference type="Proteomes" id="UP000075880">
    <property type="component" value="Unassembled WGS sequence"/>
</dbReference>
<proteinExistence type="predicted"/>
<name>A0AAG5DL45_ANOAO</name>
<dbReference type="SUPFAM" id="SSF56219">
    <property type="entry name" value="DNase I-like"/>
    <property type="match status" value="1"/>
</dbReference>
<accession>A0AAG5DL45</accession>
<sequence length="139" mass="15584">MNIIAIYAAPRTPTDTLGQIINSIFNEKRHSTRTVIAADLNAHHTMWGNDWDDAKGKMLAEAINESHFLLLHNNEHTFIPTDRQKRSSAIDLTAISEDIAGSSSRTVLDTHIGATIHKTIITTIEGPKRQHKETRLDHK</sequence>
<dbReference type="Gene3D" id="3.60.10.10">
    <property type="entry name" value="Endonuclease/exonuclease/phosphatase"/>
    <property type="match status" value="1"/>
</dbReference>
<evidence type="ECO:0000259" key="1">
    <source>
        <dbReference type="Pfam" id="PF14529"/>
    </source>
</evidence>